<comment type="caution">
    <text evidence="2">The sequence shown here is derived from an EMBL/GenBank/DDBJ whole genome shotgun (WGS) entry which is preliminary data.</text>
</comment>
<dbReference type="EMBL" id="JAQMUH010000089">
    <property type="protein sequence ID" value="MDB9539526.1"/>
    <property type="molecule type" value="Genomic_DNA"/>
</dbReference>
<feature type="chain" id="PRO_5046075689" evidence="1">
    <location>
        <begin position="28"/>
        <end position="127"/>
    </location>
</feature>
<organism evidence="2 3">
    <name type="scientific">Anabaenopsis arnoldii</name>
    <dbReference type="NCBI Taxonomy" id="2152938"/>
    <lineage>
        <taxon>Bacteria</taxon>
        <taxon>Bacillati</taxon>
        <taxon>Cyanobacteriota</taxon>
        <taxon>Cyanophyceae</taxon>
        <taxon>Nostocales</taxon>
        <taxon>Nodulariaceae</taxon>
        <taxon>Anabaenopsis</taxon>
    </lineage>
</organism>
<dbReference type="PROSITE" id="PS51257">
    <property type="entry name" value="PROKAR_LIPOPROTEIN"/>
    <property type="match status" value="1"/>
</dbReference>
<evidence type="ECO:0000313" key="3">
    <source>
        <dbReference type="Proteomes" id="UP001212499"/>
    </source>
</evidence>
<keyword evidence="3" id="KW-1185">Reference proteome</keyword>
<reference evidence="2 3" key="1">
    <citation type="submission" date="2023-01" db="EMBL/GenBank/DDBJ databases">
        <title>Genomes from the Australian National Cyanobacteria Reference Collection.</title>
        <authorList>
            <person name="Willis A."/>
            <person name="Lee E.M.F."/>
        </authorList>
    </citation>
    <scope>NUCLEOTIDE SEQUENCE [LARGE SCALE GENOMIC DNA]</scope>
    <source>
        <strain evidence="2 3">CS-1033</strain>
    </source>
</reference>
<keyword evidence="1" id="KW-0732">Signal</keyword>
<dbReference type="InterPro" id="IPR036700">
    <property type="entry name" value="BOBF_sf"/>
</dbReference>
<proteinExistence type="predicted"/>
<evidence type="ECO:0000313" key="2">
    <source>
        <dbReference type="EMBL" id="MDB9539526.1"/>
    </source>
</evidence>
<protein>
    <submittedName>
        <fullName evidence="2">Uncharacterized protein</fullName>
    </submittedName>
</protein>
<sequence length="127" mass="14224">MQLIKNFHICSIALLLLAVLCSCSSLRTPSLNGGNLSMGQKITLIQEIKPATDQGNIVYIRGKVERQVPLVKQWAYQINDSTGKIWVITHRPHLQEGEEVVIKGKLSYKSITLADQEFGEVYLEVSQ</sequence>
<dbReference type="Proteomes" id="UP001212499">
    <property type="component" value="Unassembled WGS sequence"/>
</dbReference>
<name>A0ABT5ASX1_9CYAN</name>
<dbReference type="SUPFAM" id="SSF101756">
    <property type="entry name" value="Hypothetical protein YgiW"/>
    <property type="match status" value="1"/>
</dbReference>
<dbReference type="RefSeq" id="WP_271732422.1">
    <property type="nucleotide sequence ID" value="NZ_JANQDP010000091.1"/>
</dbReference>
<accession>A0ABT5ASX1</accession>
<feature type="signal peptide" evidence="1">
    <location>
        <begin position="1"/>
        <end position="27"/>
    </location>
</feature>
<evidence type="ECO:0000256" key="1">
    <source>
        <dbReference type="SAM" id="SignalP"/>
    </source>
</evidence>
<gene>
    <name evidence="2" type="ORF">PN457_07625</name>
</gene>